<keyword evidence="3" id="KW-1185">Reference proteome</keyword>
<evidence type="ECO:0000313" key="3">
    <source>
        <dbReference type="Proteomes" id="UP001215503"/>
    </source>
</evidence>
<dbReference type="Pfam" id="PF08241">
    <property type="entry name" value="Methyltransf_11"/>
    <property type="match status" value="1"/>
</dbReference>
<sequence length="217" mass="23903">MQSVGKGKTQGLSSLKEGSTDSEAVASYYDDWAGNYDETLNQWQYQAPDDAMDLLMPHLPANARLLDVGCGTGLFGETLSRRGNFRADGIDISAESLKRAGTRGVYEQLLQHDLQQVPLPVEDKAYDAAASIGVLTYIEDAEALLRDLCRCVRKDGVITFTQRSDRWAALDFAATVKRLETEGLWSVLSISEPRPYLPGNEEFGSAIAVIHTLCRVR</sequence>
<dbReference type="GO" id="GO:0032259">
    <property type="term" value="P:methylation"/>
    <property type="evidence" value="ECO:0007669"/>
    <property type="project" value="UniProtKB-KW"/>
</dbReference>
<dbReference type="InterPro" id="IPR013216">
    <property type="entry name" value="Methyltransf_11"/>
</dbReference>
<feature type="domain" description="Methyltransferase type 11" evidence="1">
    <location>
        <begin position="66"/>
        <end position="159"/>
    </location>
</feature>
<dbReference type="PANTHER" id="PTHR43464:SF94">
    <property type="entry name" value="MALONYL-[ACYL-CARRIER PROTEIN] O-METHYLTRANSFERASE"/>
    <property type="match status" value="1"/>
</dbReference>
<dbReference type="Gene3D" id="3.40.50.150">
    <property type="entry name" value="Vaccinia Virus protein VP39"/>
    <property type="match status" value="1"/>
</dbReference>
<evidence type="ECO:0000313" key="2">
    <source>
        <dbReference type="EMBL" id="MDF2097458.1"/>
    </source>
</evidence>
<comment type="caution">
    <text evidence="2">The sequence shown here is derived from an EMBL/GenBank/DDBJ whole genome shotgun (WGS) entry which is preliminary data.</text>
</comment>
<protein>
    <submittedName>
        <fullName evidence="2">Class I SAM-dependent methyltransferase</fullName>
    </submittedName>
</protein>
<keyword evidence="2" id="KW-0489">Methyltransferase</keyword>
<dbReference type="GO" id="GO:0008168">
    <property type="term" value="F:methyltransferase activity"/>
    <property type="evidence" value="ECO:0007669"/>
    <property type="project" value="UniProtKB-KW"/>
</dbReference>
<organism evidence="2 3">
    <name type="scientific">Aquibaculum arenosum</name>
    <dbReference type="NCBI Taxonomy" id="3032591"/>
    <lineage>
        <taxon>Bacteria</taxon>
        <taxon>Pseudomonadati</taxon>
        <taxon>Pseudomonadota</taxon>
        <taxon>Alphaproteobacteria</taxon>
        <taxon>Rhodospirillales</taxon>
        <taxon>Rhodovibrionaceae</taxon>
        <taxon>Aquibaculum</taxon>
    </lineage>
</organism>
<dbReference type="Proteomes" id="UP001215503">
    <property type="component" value="Unassembled WGS sequence"/>
</dbReference>
<dbReference type="CDD" id="cd02440">
    <property type="entry name" value="AdoMet_MTases"/>
    <property type="match status" value="1"/>
</dbReference>
<proteinExistence type="predicted"/>
<dbReference type="SUPFAM" id="SSF53335">
    <property type="entry name" value="S-adenosyl-L-methionine-dependent methyltransferases"/>
    <property type="match status" value="1"/>
</dbReference>
<reference evidence="2 3" key="1">
    <citation type="submission" date="2023-03" db="EMBL/GenBank/DDBJ databases">
        <title>Fodinicurvata sp. CAU 1616 isolated from sea sendiment.</title>
        <authorList>
            <person name="Kim W."/>
        </authorList>
    </citation>
    <scope>NUCLEOTIDE SEQUENCE [LARGE SCALE GENOMIC DNA]</scope>
    <source>
        <strain evidence="2 3">CAU 1616</strain>
    </source>
</reference>
<dbReference type="PANTHER" id="PTHR43464">
    <property type="entry name" value="METHYLTRANSFERASE"/>
    <property type="match status" value="1"/>
</dbReference>
<dbReference type="RefSeq" id="WP_275824286.1">
    <property type="nucleotide sequence ID" value="NZ_JARHUD010000014.1"/>
</dbReference>
<keyword evidence="2" id="KW-0808">Transferase</keyword>
<gene>
    <name evidence="2" type="ORF">P2G67_15890</name>
</gene>
<dbReference type="EMBL" id="JARHUD010000014">
    <property type="protein sequence ID" value="MDF2097458.1"/>
    <property type="molecule type" value="Genomic_DNA"/>
</dbReference>
<dbReference type="InterPro" id="IPR029063">
    <property type="entry name" value="SAM-dependent_MTases_sf"/>
</dbReference>
<evidence type="ECO:0000259" key="1">
    <source>
        <dbReference type="Pfam" id="PF08241"/>
    </source>
</evidence>
<accession>A0ABT5YRL2</accession>
<name>A0ABT5YRL2_9PROT</name>